<sequence length="582" mass="62449">MTPVLRLGRALIALCASGILLSTGTTVPAAAEPPTSATELDPMYAVLNFFSVFAGTLRDLNDPRLAQFWTDFYTSLPSRAGQNFQQLLDPAQYQGLDGPQRMRQTVQQMVDTTIRVVPTIGGASLIPPNPDLLPDWNNDGVYGEVADAVLDNDAPHDGLTARFRFPCFTEDSTITFRTTDGGCAPGDTPGADFAYGVAQKFSVVDSRGFRLSGTMWLPQDALRPGDRKFPVTVFPSSGTVVQSTTYGYTMAAVARGYIGITYDPVGQGTSEGTAVDLPLPYDIPHCGGVAGSCRDLQDVMRWVVDDDIIPVVDLNNELANATDVWRGINFPRLSPRHNPAYAPAGDNIRNPLLDRIDIDRIGIWGQSMSSIAVTNYLWWIGQGHGADGRPLPKPAAAVGLSGFEPTNGDIPTQVQTADQDWPGLLAGSLWPTNPILDPTDGPLGTKAWYDQIHVTGTGHAALQWLTIKGGSHGDTSSLTMVPHTLPARRLSTHYALDWFDCFIQHDGGACARVTVPDPDLSRSVAAEIAPHGSAGPSYCMNVPDAMAPEQILFTPLRDALSAVFAQLPPQPCLPGPIPPLLN</sequence>
<dbReference type="AlphaFoldDB" id="A0A6G9YM47"/>
<accession>A0A6G9YM47</accession>
<feature type="signal peptide" evidence="1">
    <location>
        <begin position="1"/>
        <end position="31"/>
    </location>
</feature>
<name>A0A6G9YM47_9NOCA</name>
<dbReference type="RefSeq" id="WP_167476558.1">
    <property type="nucleotide sequence ID" value="NZ_CP046172.1"/>
</dbReference>
<evidence type="ECO:0000313" key="3">
    <source>
        <dbReference type="Proteomes" id="UP000503540"/>
    </source>
</evidence>
<protein>
    <recommendedName>
        <fullName evidence="4">Alpha/beta hydrolase</fullName>
    </recommendedName>
</protein>
<dbReference type="Gene3D" id="3.40.50.1820">
    <property type="entry name" value="alpha/beta hydrolase"/>
    <property type="match status" value="1"/>
</dbReference>
<evidence type="ECO:0000256" key="1">
    <source>
        <dbReference type="SAM" id="SignalP"/>
    </source>
</evidence>
<reference evidence="2 3" key="1">
    <citation type="journal article" date="2019" name="ACS Chem. Biol.">
        <title>Identification and Mobilization of a Cryptic Antibiotic Biosynthesis Gene Locus from a Human-Pathogenic Nocardia Isolate.</title>
        <authorList>
            <person name="Herisse M."/>
            <person name="Ishida K."/>
            <person name="Porter J.L."/>
            <person name="Howden B."/>
            <person name="Hertweck C."/>
            <person name="Stinear T.P."/>
            <person name="Pidot S.J."/>
        </authorList>
    </citation>
    <scope>NUCLEOTIDE SEQUENCE [LARGE SCALE GENOMIC DNA]</scope>
    <source>
        <strain evidence="2 3">AUSMDU00012717</strain>
    </source>
</reference>
<evidence type="ECO:0000313" key="2">
    <source>
        <dbReference type="EMBL" id="QIS14106.1"/>
    </source>
</evidence>
<organism evidence="2 3">
    <name type="scientific">Nocardia arthritidis</name>
    <dbReference type="NCBI Taxonomy" id="228602"/>
    <lineage>
        <taxon>Bacteria</taxon>
        <taxon>Bacillati</taxon>
        <taxon>Actinomycetota</taxon>
        <taxon>Actinomycetes</taxon>
        <taxon>Mycobacteriales</taxon>
        <taxon>Nocardiaceae</taxon>
        <taxon>Nocardia</taxon>
    </lineage>
</organism>
<keyword evidence="1" id="KW-0732">Signal</keyword>
<dbReference type="SUPFAM" id="SSF53474">
    <property type="entry name" value="alpha/beta-Hydrolases"/>
    <property type="match status" value="1"/>
</dbReference>
<dbReference type="EMBL" id="CP046172">
    <property type="protein sequence ID" value="QIS14106.1"/>
    <property type="molecule type" value="Genomic_DNA"/>
</dbReference>
<evidence type="ECO:0008006" key="4">
    <source>
        <dbReference type="Google" id="ProtNLM"/>
    </source>
</evidence>
<keyword evidence="3" id="KW-1185">Reference proteome</keyword>
<dbReference type="InterPro" id="IPR029058">
    <property type="entry name" value="AB_hydrolase_fold"/>
</dbReference>
<dbReference type="Proteomes" id="UP000503540">
    <property type="component" value="Chromosome"/>
</dbReference>
<feature type="chain" id="PRO_5038349149" description="Alpha/beta hydrolase" evidence="1">
    <location>
        <begin position="32"/>
        <end position="582"/>
    </location>
</feature>
<dbReference type="KEGG" id="nah:F5544_31320"/>
<gene>
    <name evidence="2" type="ORF">F5544_31320</name>
</gene>
<proteinExistence type="predicted"/>